<dbReference type="PROSITE" id="PS51424">
    <property type="entry name" value="ROC"/>
    <property type="match status" value="1"/>
</dbReference>
<feature type="compositionally biased region" description="Polar residues" evidence="4">
    <location>
        <begin position="1110"/>
        <end position="1124"/>
    </location>
</feature>
<dbReference type="Gene3D" id="3.40.50.300">
    <property type="entry name" value="P-loop containing nucleotide triphosphate hydrolases"/>
    <property type="match status" value="1"/>
</dbReference>
<feature type="region of interest" description="Disordered" evidence="4">
    <location>
        <begin position="15"/>
        <end position="91"/>
    </location>
</feature>
<dbReference type="InterPro" id="IPR032675">
    <property type="entry name" value="LRR_dom_sf"/>
</dbReference>
<dbReference type="AlphaFoldDB" id="A0A1S3H9Y9"/>
<evidence type="ECO:0000313" key="7">
    <source>
        <dbReference type="RefSeq" id="XP_013382910.1"/>
    </source>
</evidence>
<organism evidence="6 7">
    <name type="scientific">Lingula anatina</name>
    <name type="common">Brachiopod</name>
    <name type="synonym">Lingula unguis</name>
    <dbReference type="NCBI Taxonomy" id="7574"/>
    <lineage>
        <taxon>Eukaryota</taxon>
        <taxon>Metazoa</taxon>
        <taxon>Spiralia</taxon>
        <taxon>Lophotrochozoa</taxon>
        <taxon>Brachiopoda</taxon>
        <taxon>Linguliformea</taxon>
        <taxon>Lingulata</taxon>
        <taxon>Lingulida</taxon>
        <taxon>Linguloidea</taxon>
        <taxon>Lingulidae</taxon>
        <taxon>Lingula</taxon>
    </lineage>
</organism>
<protein>
    <submittedName>
        <fullName evidence="7">Malignant fibrous histiocytoma-amplified sequence 1-like</fullName>
    </submittedName>
</protein>
<feature type="compositionally biased region" description="Basic and acidic residues" evidence="4">
    <location>
        <begin position="835"/>
        <end position="856"/>
    </location>
</feature>
<feature type="compositionally biased region" description="Basic and acidic residues" evidence="4">
    <location>
        <begin position="15"/>
        <end position="29"/>
    </location>
</feature>
<dbReference type="Pfam" id="PF08477">
    <property type="entry name" value="Roc"/>
    <property type="match status" value="1"/>
</dbReference>
<feature type="region of interest" description="Disordered" evidence="4">
    <location>
        <begin position="954"/>
        <end position="974"/>
    </location>
</feature>
<keyword evidence="1" id="KW-0433">Leucine-rich repeat</keyword>
<feature type="compositionally biased region" description="Low complexity" evidence="4">
    <location>
        <begin position="1100"/>
        <end position="1109"/>
    </location>
</feature>
<dbReference type="PRINTS" id="PR00449">
    <property type="entry name" value="RASTRNSFRMNG"/>
</dbReference>
<feature type="region of interest" description="Disordered" evidence="4">
    <location>
        <begin position="1099"/>
        <end position="1142"/>
    </location>
</feature>
<sequence length="1142" mass="130691">MATIATARKNVELLRKAGRHQSTDNDGARRLGTSRAFFGRQGRQDRDDISVADSGISSGYSDRTSSAGTRVRASSAISGLSGSPPRSGPPIANIGFCGARHPHPERLPSAKCRREKAVTLRILDVEEDTIMNVQRLREHLKRLDLNSIRLNYIPNELLEGLTKLEKLDVGFNMLEDESSFPDSLQELEKLLELRLNNNKLKRMPTLLRKLRRLTRLNVGCNEMEEITGIEKLRRMICLVLSYNRFPSVIKEVLPLKRLEVLQCNGNCVTEIPRDIRHMKNLRELDISDNKITSLPPEIFLLANLEALNASGNQIQRIPSLNIRGRPKHRVYSIDLSFNLISKFPEHLLWMVDRLDLSSNKIKTLQGSVIKKLDFEGEQWLDVSDNPLQAPPADVADGGLRSIIQFFREETARTTMYQGFRALVVGHQSSGKTSLVQSLVDQLPRLTDEHEKTIGLEIFDMPMEVQEEEQDENGEVQTASRPINVTFWDTCGAQSYMFPHHVLLDQPYLAILAFNLAEYTADKFYALIGSWVDWMISRSNQINLLVVGTHLDRVKPKKAEQICADVQRKLDRLVTDHTDAIAQEIKRITDMPVISPSLSEYLKKCREWLRLKVNIHSEVIPASSATMDGLEEVQAAIEKLGTNKDLFPYILRVVPTLWLDVENYVEEKGKDMLLPFMAWEAFEEELGDKFGMKHLMPSIGVYLHQIGKILWWHEDPLLKKYVFLRPSWLMDVLRELFRHDFKDFVQYESNDYIRLLGIPQFKFDRLKRELLNEGILERDFVKLLLGDVVPIEGGQKLNEVLLILSEHFNLLYPIRKTGKEGTWLNPDPVSEALTARSEKSEAKSDAKSDKSVTEEAKKSKLRSHNRFLVPYYRRTPQSDVFTEEFDVLKDFHRAAVMYRFPKYIPPGLFEKLCVRMRDPKLGLQFLRHWGTGLYGRHLDKPVRFHVSLAMVGQRGKGEADDDDEDEGIDDGGKTPSHVSAWDYACPHRGAELRLEVRFEEPMERYKVSKLWTVLFTMIQSVEKMLQSLHGTRVERYTQCPACRQMAFMGEWLTPKEFQSSEHKVCPDCNQTVHTDFLVQPKERKSAEELMKMMEEIRSRQAAAAAAAAAASSDSEPTPRPNSATPSPRPTEDLIKKFRPTAIV</sequence>
<dbReference type="InParanoid" id="A0A1S3H9Y9"/>
<feature type="region of interest" description="Disordered" evidence="4">
    <location>
        <begin position="833"/>
        <end position="856"/>
    </location>
</feature>
<dbReference type="GeneID" id="106153493"/>
<name>A0A1S3H9Y9_LINAN</name>
<feature type="domain" description="Roc" evidence="5">
    <location>
        <begin position="412"/>
        <end position="643"/>
    </location>
</feature>
<evidence type="ECO:0000256" key="1">
    <source>
        <dbReference type="ARBA" id="ARBA00022614"/>
    </source>
</evidence>
<feature type="compositionally biased region" description="Acidic residues" evidence="4">
    <location>
        <begin position="958"/>
        <end position="968"/>
    </location>
</feature>
<dbReference type="PANTHER" id="PTHR48051">
    <property type="match status" value="1"/>
</dbReference>
<dbReference type="PANTHER" id="PTHR48051:SF1">
    <property type="entry name" value="RAS SUPPRESSOR PROTEIN 1"/>
    <property type="match status" value="1"/>
</dbReference>
<keyword evidence="2" id="KW-0677">Repeat</keyword>
<dbReference type="PROSITE" id="PS51450">
    <property type="entry name" value="LRR"/>
    <property type="match status" value="2"/>
</dbReference>
<proteinExistence type="predicted"/>
<dbReference type="InterPro" id="IPR001611">
    <property type="entry name" value="Leu-rich_rpt"/>
</dbReference>
<dbReference type="Gene3D" id="3.80.10.10">
    <property type="entry name" value="Ribonuclease Inhibitor"/>
    <property type="match status" value="1"/>
</dbReference>
<accession>A0A1S3H9Y9</accession>
<keyword evidence="6" id="KW-1185">Reference proteome</keyword>
<dbReference type="InterPro" id="IPR003591">
    <property type="entry name" value="Leu-rich_rpt_typical-subtyp"/>
</dbReference>
<evidence type="ECO:0000259" key="5">
    <source>
        <dbReference type="PROSITE" id="PS51424"/>
    </source>
</evidence>
<dbReference type="InterPro" id="IPR020859">
    <property type="entry name" value="ROC"/>
</dbReference>
<evidence type="ECO:0000313" key="6">
    <source>
        <dbReference type="Proteomes" id="UP000085678"/>
    </source>
</evidence>
<evidence type="ECO:0000256" key="3">
    <source>
        <dbReference type="ARBA" id="ARBA00022741"/>
    </source>
</evidence>
<dbReference type="SMART" id="SM00369">
    <property type="entry name" value="LRR_TYP"/>
    <property type="match status" value="7"/>
</dbReference>
<dbReference type="SUPFAM" id="SSF52540">
    <property type="entry name" value="P-loop containing nucleoside triphosphate hydrolases"/>
    <property type="match status" value="1"/>
</dbReference>
<dbReference type="InterPro" id="IPR027417">
    <property type="entry name" value="P-loop_NTPase"/>
</dbReference>
<dbReference type="GO" id="GO:0005737">
    <property type="term" value="C:cytoplasm"/>
    <property type="evidence" value="ECO:0007669"/>
    <property type="project" value="TreeGrafter"/>
</dbReference>
<keyword evidence="3" id="KW-0547">Nucleotide-binding</keyword>
<dbReference type="STRING" id="7574.A0A1S3H9Y9"/>
<dbReference type="KEGG" id="lak:106153493"/>
<dbReference type="Pfam" id="PF12799">
    <property type="entry name" value="LRR_4"/>
    <property type="match status" value="1"/>
</dbReference>
<dbReference type="Proteomes" id="UP000085678">
    <property type="component" value="Unplaced"/>
</dbReference>
<dbReference type="GO" id="GO:0009966">
    <property type="term" value="P:regulation of signal transduction"/>
    <property type="evidence" value="ECO:0007669"/>
    <property type="project" value="UniProtKB-ARBA"/>
</dbReference>
<feature type="compositionally biased region" description="Polar residues" evidence="4">
    <location>
        <begin position="55"/>
        <end position="68"/>
    </location>
</feature>
<dbReference type="GO" id="GO:0000166">
    <property type="term" value="F:nucleotide binding"/>
    <property type="evidence" value="ECO:0007669"/>
    <property type="project" value="UniProtKB-KW"/>
</dbReference>
<dbReference type="InterPro" id="IPR050216">
    <property type="entry name" value="LRR_domain-containing"/>
</dbReference>
<evidence type="ECO:0000256" key="4">
    <source>
        <dbReference type="SAM" id="MobiDB-lite"/>
    </source>
</evidence>
<gene>
    <name evidence="7" type="primary">LOC106153493</name>
</gene>
<dbReference type="OrthoDB" id="676979at2759"/>
<dbReference type="SUPFAM" id="SSF52058">
    <property type="entry name" value="L domain-like"/>
    <property type="match status" value="1"/>
</dbReference>
<dbReference type="RefSeq" id="XP_013382910.1">
    <property type="nucleotide sequence ID" value="XM_013527456.1"/>
</dbReference>
<reference evidence="7" key="1">
    <citation type="submission" date="2025-08" db="UniProtKB">
        <authorList>
            <consortium name="RefSeq"/>
        </authorList>
    </citation>
    <scope>IDENTIFICATION</scope>
    <source>
        <tissue evidence="7">Gonads</tissue>
    </source>
</reference>
<dbReference type="CDD" id="cd00882">
    <property type="entry name" value="Ras_like_GTPase"/>
    <property type="match status" value="1"/>
</dbReference>
<dbReference type="InterPro" id="IPR025875">
    <property type="entry name" value="Leu-rich_rpt_4"/>
</dbReference>
<dbReference type="SMART" id="SM00364">
    <property type="entry name" value="LRR_BAC"/>
    <property type="match status" value="3"/>
</dbReference>
<evidence type="ECO:0000256" key="2">
    <source>
        <dbReference type="ARBA" id="ARBA00022737"/>
    </source>
</evidence>